<proteinExistence type="predicted"/>
<gene>
    <name evidence="2" type="ORF">H4C80_00005</name>
</gene>
<feature type="domain" description="HTH-like" evidence="1">
    <location>
        <begin position="9"/>
        <end position="44"/>
    </location>
</feature>
<evidence type="ECO:0000259" key="1">
    <source>
        <dbReference type="Pfam" id="PF13276"/>
    </source>
</evidence>
<evidence type="ECO:0000313" key="2">
    <source>
        <dbReference type="EMBL" id="MBA6095530.1"/>
    </source>
</evidence>
<accession>A0A7W2Q785</accession>
<protein>
    <submittedName>
        <fullName evidence="2">Transposase</fullName>
    </submittedName>
</protein>
<evidence type="ECO:0000313" key="3">
    <source>
        <dbReference type="Proteomes" id="UP000545074"/>
    </source>
</evidence>
<reference evidence="2 3" key="1">
    <citation type="submission" date="2020-07" db="EMBL/GenBank/DDBJ databases">
        <title>Diversity of carbapenemase encoding genes among Pseudomonas putida group clinical isolates in a tertiary Brazilian hospital.</title>
        <authorList>
            <person name="Alberto-Lei F."/>
            <person name="Nodari C.S."/>
            <person name="Streling A.P."/>
            <person name="Paulino J.T."/>
            <person name="Bessa-Neto F.O."/>
            <person name="Cayo R."/>
            <person name="Gales A.C."/>
        </authorList>
    </citation>
    <scope>NUCLEOTIDE SEQUENCE [LARGE SCALE GENOMIC DNA]</scope>
    <source>
        <strain evidence="2 3">12815</strain>
    </source>
</reference>
<dbReference type="Proteomes" id="UP000545074">
    <property type="component" value="Unassembled WGS sequence"/>
</dbReference>
<dbReference type="Pfam" id="PF13276">
    <property type="entry name" value="HTH_21"/>
    <property type="match status" value="1"/>
</dbReference>
<dbReference type="RefSeq" id="WP_182388626.1">
    <property type="nucleotide sequence ID" value="NZ_JACGCX010000001.1"/>
</dbReference>
<organism evidence="2 3">
    <name type="scientific">Pseudomonas juntendi</name>
    <dbReference type="NCBI Taxonomy" id="2666183"/>
    <lineage>
        <taxon>Bacteria</taxon>
        <taxon>Pseudomonadati</taxon>
        <taxon>Pseudomonadota</taxon>
        <taxon>Gammaproteobacteria</taxon>
        <taxon>Pseudomonadales</taxon>
        <taxon>Pseudomonadaceae</taxon>
        <taxon>Pseudomonas</taxon>
    </lineage>
</organism>
<comment type="caution">
    <text evidence="2">The sequence shown here is derived from an EMBL/GenBank/DDBJ whole genome shotgun (WGS) entry which is preliminary data.</text>
</comment>
<sequence length="44" mass="4993">MAAGDKLAALKDRIREIQQRHKGRYGYRRMTATLHSVGHAVNSK</sequence>
<dbReference type="EMBL" id="JACGCX010000001">
    <property type="protein sequence ID" value="MBA6095530.1"/>
    <property type="molecule type" value="Genomic_DNA"/>
</dbReference>
<dbReference type="AlphaFoldDB" id="A0A7W2Q785"/>
<feature type="non-terminal residue" evidence="2">
    <location>
        <position position="44"/>
    </location>
</feature>
<name>A0A7W2Q785_9PSED</name>
<dbReference type="InterPro" id="IPR025948">
    <property type="entry name" value="HTH-like_dom"/>
</dbReference>